<protein>
    <submittedName>
        <fullName evidence="1">Uncharacterized protein</fullName>
    </submittedName>
</protein>
<dbReference type="EMBL" id="JAHHIF010000022">
    <property type="protein sequence ID" value="MBW4546177.1"/>
    <property type="molecule type" value="Genomic_DNA"/>
</dbReference>
<accession>A0A951UAS3</accession>
<comment type="caution">
    <text evidence="1">The sequence shown here is derived from an EMBL/GenBank/DDBJ whole genome shotgun (WGS) entry which is preliminary data.</text>
</comment>
<name>A0A951UAS3_9CYAN</name>
<dbReference type="AlphaFoldDB" id="A0A951UAS3"/>
<dbReference type="Proteomes" id="UP000753908">
    <property type="component" value="Unassembled WGS sequence"/>
</dbReference>
<organism evidence="1 2">
    <name type="scientific">Symplocastrum torsivum CPER-KK1</name>
    <dbReference type="NCBI Taxonomy" id="450513"/>
    <lineage>
        <taxon>Bacteria</taxon>
        <taxon>Bacillati</taxon>
        <taxon>Cyanobacteriota</taxon>
        <taxon>Cyanophyceae</taxon>
        <taxon>Oscillatoriophycideae</taxon>
        <taxon>Oscillatoriales</taxon>
        <taxon>Microcoleaceae</taxon>
        <taxon>Symplocastrum</taxon>
    </lineage>
</organism>
<evidence type="ECO:0000313" key="2">
    <source>
        <dbReference type="Proteomes" id="UP000753908"/>
    </source>
</evidence>
<sequence length="48" mass="5610">MSCQKLANNNQPLTISFWWSSAITIKLALTNDYRQRCAESYWLTAELE</sequence>
<proteinExistence type="predicted"/>
<evidence type="ECO:0000313" key="1">
    <source>
        <dbReference type="EMBL" id="MBW4546177.1"/>
    </source>
</evidence>
<gene>
    <name evidence="1" type="ORF">KME25_17275</name>
</gene>
<reference evidence="1" key="1">
    <citation type="submission" date="2021-05" db="EMBL/GenBank/DDBJ databases">
        <authorList>
            <person name="Pietrasiak N."/>
            <person name="Ward R."/>
            <person name="Stajich J.E."/>
            <person name="Kurbessoian T."/>
        </authorList>
    </citation>
    <scope>NUCLEOTIDE SEQUENCE</scope>
    <source>
        <strain evidence="1">CPER-KK1</strain>
    </source>
</reference>
<reference evidence="1" key="2">
    <citation type="journal article" date="2022" name="Microbiol. Resour. Announc.">
        <title>Metagenome Sequencing to Explore Phylogenomics of Terrestrial Cyanobacteria.</title>
        <authorList>
            <person name="Ward R.D."/>
            <person name="Stajich J.E."/>
            <person name="Johansen J.R."/>
            <person name="Huntemann M."/>
            <person name="Clum A."/>
            <person name="Foster B."/>
            <person name="Foster B."/>
            <person name="Roux S."/>
            <person name="Palaniappan K."/>
            <person name="Varghese N."/>
            <person name="Mukherjee S."/>
            <person name="Reddy T.B.K."/>
            <person name="Daum C."/>
            <person name="Copeland A."/>
            <person name="Chen I.A."/>
            <person name="Ivanova N.N."/>
            <person name="Kyrpides N.C."/>
            <person name="Shapiro N."/>
            <person name="Eloe-Fadrosh E.A."/>
            <person name="Pietrasiak N."/>
        </authorList>
    </citation>
    <scope>NUCLEOTIDE SEQUENCE</scope>
    <source>
        <strain evidence="1">CPER-KK1</strain>
    </source>
</reference>